<evidence type="ECO:0008006" key="4">
    <source>
        <dbReference type="Google" id="ProtNLM"/>
    </source>
</evidence>
<gene>
    <name evidence="2" type="ORF">GCM10010832_07870</name>
</gene>
<comment type="caution">
    <text evidence="2">The sequence shown here is derived from an EMBL/GenBank/DDBJ whole genome shotgun (WGS) entry which is preliminary data.</text>
</comment>
<dbReference type="Pfam" id="PF14060">
    <property type="entry name" value="DUF4252"/>
    <property type="match status" value="1"/>
</dbReference>
<evidence type="ECO:0000313" key="2">
    <source>
        <dbReference type="EMBL" id="GGE29785.1"/>
    </source>
</evidence>
<protein>
    <recommendedName>
        <fullName evidence="4">DUF4252 domain-containing protein</fullName>
    </recommendedName>
</protein>
<feature type="chain" id="PRO_5046376858" description="DUF4252 domain-containing protein" evidence="1">
    <location>
        <begin position="22"/>
        <end position="174"/>
    </location>
</feature>
<organism evidence="2 3">
    <name type="scientific">Psychroflexus planctonicus</name>
    <dbReference type="NCBI Taxonomy" id="1526575"/>
    <lineage>
        <taxon>Bacteria</taxon>
        <taxon>Pseudomonadati</taxon>
        <taxon>Bacteroidota</taxon>
        <taxon>Flavobacteriia</taxon>
        <taxon>Flavobacteriales</taxon>
        <taxon>Flavobacteriaceae</taxon>
        <taxon>Psychroflexus</taxon>
    </lineage>
</organism>
<keyword evidence="3" id="KW-1185">Reference proteome</keyword>
<name>A0ABQ1SFA2_9FLAO</name>
<keyword evidence="1" id="KW-0732">Signal</keyword>
<sequence length="174" mass="19789">MKLLIQLFSIAILLCGANLQAQNFDKYKEMNGVVSVNINQNMFKLMSQLDLDAEDEEAQKMISMINQLENIQIFTTSDKEAGLALNKDAVSYMKNQNLEELMSVNDEDGKKVRFYFRPGNSDEIVKQLFMHINDIDETIVIMIQGNVNLAEIGKLAKQFNLPGSSEFNELEKNN</sequence>
<feature type="signal peptide" evidence="1">
    <location>
        <begin position="1"/>
        <end position="21"/>
    </location>
</feature>
<accession>A0ABQ1SFA2</accession>
<proteinExistence type="predicted"/>
<dbReference type="Proteomes" id="UP000599179">
    <property type="component" value="Unassembled WGS sequence"/>
</dbReference>
<evidence type="ECO:0000256" key="1">
    <source>
        <dbReference type="SAM" id="SignalP"/>
    </source>
</evidence>
<dbReference type="RefSeq" id="WP_188457797.1">
    <property type="nucleotide sequence ID" value="NZ_BMGM01000003.1"/>
</dbReference>
<dbReference type="InterPro" id="IPR025348">
    <property type="entry name" value="DUF4252"/>
</dbReference>
<reference evidence="3" key="1">
    <citation type="journal article" date="2019" name="Int. J. Syst. Evol. Microbiol.">
        <title>The Global Catalogue of Microorganisms (GCM) 10K type strain sequencing project: providing services to taxonomists for standard genome sequencing and annotation.</title>
        <authorList>
            <consortium name="The Broad Institute Genomics Platform"/>
            <consortium name="The Broad Institute Genome Sequencing Center for Infectious Disease"/>
            <person name="Wu L."/>
            <person name="Ma J."/>
        </authorList>
    </citation>
    <scope>NUCLEOTIDE SEQUENCE [LARGE SCALE GENOMIC DNA]</scope>
    <source>
        <strain evidence="3">CGMCC 1.12931</strain>
    </source>
</reference>
<dbReference type="EMBL" id="BMGM01000003">
    <property type="protein sequence ID" value="GGE29785.1"/>
    <property type="molecule type" value="Genomic_DNA"/>
</dbReference>
<evidence type="ECO:0000313" key="3">
    <source>
        <dbReference type="Proteomes" id="UP000599179"/>
    </source>
</evidence>